<name>A0A433VP60_9CYAN</name>
<dbReference type="Gene3D" id="1.20.1600.10">
    <property type="entry name" value="Outer membrane efflux proteins (OEP)"/>
    <property type="match status" value="1"/>
</dbReference>
<evidence type="ECO:0000256" key="1">
    <source>
        <dbReference type="ARBA" id="ARBA00004442"/>
    </source>
</evidence>
<dbReference type="GO" id="GO:0015562">
    <property type="term" value="F:efflux transmembrane transporter activity"/>
    <property type="evidence" value="ECO:0007669"/>
    <property type="project" value="InterPro"/>
</dbReference>
<evidence type="ECO:0000256" key="5">
    <source>
        <dbReference type="ARBA" id="ARBA00022692"/>
    </source>
</evidence>
<keyword evidence="9" id="KW-0732">Signal</keyword>
<dbReference type="Proteomes" id="UP000271624">
    <property type="component" value="Unassembled WGS sequence"/>
</dbReference>
<comment type="caution">
    <text evidence="10">The sequence shown here is derived from an EMBL/GenBank/DDBJ whole genome shotgun (WGS) entry which is preliminary data.</text>
</comment>
<feature type="chain" id="PRO_5018982419" evidence="9">
    <location>
        <begin position="29"/>
        <end position="519"/>
    </location>
</feature>
<evidence type="ECO:0000256" key="4">
    <source>
        <dbReference type="ARBA" id="ARBA00022452"/>
    </source>
</evidence>
<evidence type="ECO:0000256" key="6">
    <source>
        <dbReference type="ARBA" id="ARBA00023136"/>
    </source>
</evidence>
<evidence type="ECO:0000256" key="2">
    <source>
        <dbReference type="ARBA" id="ARBA00007613"/>
    </source>
</evidence>
<keyword evidence="4" id="KW-1134">Transmembrane beta strand</keyword>
<comment type="subcellular location">
    <subcellularLocation>
        <location evidence="1">Cell outer membrane</location>
    </subcellularLocation>
</comment>
<protein>
    <submittedName>
        <fullName evidence="10">Transporter</fullName>
    </submittedName>
</protein>
<dbReference type="AlphaFoldDB" id="A0A433VP60"/>
<keyword evidence="7" id="KW-0998">Cell outer membrane</keyword>
<evidence type="ECO:0000256" key="8">
    <source>
        <dbReference type="SAM" id="MobiDB-lite"/>
    </source>
</evidence>
<feature type="region of interest" description="Disordered" evidence="8">
    <location>
        <begin position="69"/>
        <end position="88"/>
    </location>
</feature>
<dbReference type="SUPFAM" id="SSF56954">
    <property type="entry name" value="Outer membrane efflux proteins (OEP)"/>
    <property type="match status" value="1"/>
</dbReference>
<reference evidence="10" key="2">
    <citation type="journal article" date="2019" name="Genome Biol. Evol.">
        <title>Day and night: Metabolic profiles and evolutionary relationships of six axenic non-marine cyanobacteria.</title>
        <authorList>
            <person name="Will S.E."/>
            <person name="Henke P."/>
            <person name="Boedeker C."/>
            <person name="Huang S."/>
            <person name="Brinkmann H."/>
            <person name="Rohde M."/>
            <person name="Jarek M."/>
            <person name="Friedl T."/>
            <person name="Seufert S."/>
            <person name="Schumacher M."/>
            <person name="Overmann J."/>
            <person name="Neumann-Schaal M."/>
            <person name="Petersen J."/>
        </authorList>
    </citation>
    <scope>NUCLEOTIDE SEQUENCE [LARGE SCALE GENOMIC DNA]</scope>
    <source>
        <strain evidence="10">PCC 7102</strain>
    </source>
</reference>
<evidence type="ECO:0000256" key="9">
    <source>
        <dbReference type="SAM" id="SignalP"/>
    </source>
</evidence>
<keyword evidence="11" id="KW-1185">Reference proteome</keyword>
<dbReference type="InterPro" id="IPR051906">
    <property type="entry name" value="TolC-like"/>
</dbReference>
<evidence type="ECO:0000256" key="3">
    <source>
        <dbReference type="ARBA" id="ARBA00022448"/>
    </source>
</evidence>
<keyword evidence="5" id="KW-0812">Transmembrane</keyword>
<accession>A0A433VP60</accession>
<evidence type="ECO:0000256" key="7">
    <source>
        <dbReference type="ARBA" id="ARBA00023237"/>
    </source>
</evidence>
<feature type="signal peptide" evidence="9">
    <location>
        <begin position="1"/>
        <end position="28"/>
    </location>
</feature>
<dbReference type="GO" id="GO:1990281">
    <property type="term" value="C:efflux pump complex"/>
    <property type="evidence" value="ECO:0007669"/>
    <property type="project" value="TreeGrafter"/>
</dbReference>
<dbReference type="GO" id="GO:0009279">
    <property type="term" value="C:cell outer membrane"/>
    <property type="evidence" value="ECO:0007669"/>
    <property type="project" value="UniProtKB-SubCell"/>
</dbReference>
<dbReference type="PANTHER" id="PTHR30026">
    <property type="entry name" value="OUTER MEMBRANE PROTEIN TOLC"/>
    <property type="match status" value="1"/>
</dbReference>
<evidence type="ECO:0000313" key="11">
    <source>
        <dbReference type="Proteomes" id="UP000271624"/>
    </source>
</evidence>
<keyword evidence="6" id="KW-0472">Membrane</keyword>
<reference evidence="10" key="1">
    <citation type="submission" date="2018-12" db="EMBL/GenBank/DDBJ databases">
        <authorList>
            <person name="Will S."/>
            <person name="Neumann-Schaal M."/>
            <person name="Henke P."/>
        </authorList>
    </citation>
    <scope>NUCLEOTIDE SEQUENCE</scope>
    <source>
        <strain evidence="10">PCC 7102</strain>
    </source>
</reference>
<dbReference type="Pfam" id="PF02321">
    <property type="entry name" value="OEP"/>
    <property type="match status" value="2"/>
</dbReference>
<evidence type="ECO:0000313" key="10">
    <source>
        <dbReference type="EMBL" id="RUT07886.1"/>
    </source>
</evidence>
<dbReference type="InterPro" id="IPR003423">
    <property type="entry name" value="OMP_efflux"/>
</dbReference>
<dbReference type="PANTHER" id="PTHR30026:SF21">
    <property type="entry name" value="SLR1270 PROTEIN"/>
    <property type="match status" value="1"/>
</dbReference>
<comment type="similarity">
    <text evidence="2">Belongs to the outer membrane factor (OMF) (TC 1.B.17) family.</text>
</comment>
<proteinExistence type="inferred from homology"/>
<gene>
    <name evidence="10" type="ORF">DSM106972_021460</name>
</gene>
<organism evidence="10 11">
    <name type="scientific">Dulcicalothrix desertica PCC 7102</name>
    <dbReference type="NCBI Taxonomy" id="232991"/>
    <lineage>
        <taxon>Bacteria</taxon>
        <taxon>Bacillati</taxon>
        <taxon>Cyanobacteriota</taxon>
        <taxon>Cyanophyceae</taxon>
        <taxon>Nostocales</taxon>
        <taxon>Calotrichaceae</taxon>
        <taxon>Dulcicalothrix</taxon>
    </lineage>
</organism>
<dbReference type="GO" id="GO:0015288">
    <property type="term" value="F:porin activity"/>
    <property type="evidence" value="ECO:0007669"/>
    <property type="project" value="TreeGrafter"/>
</dbReference>
<dbReference type="EMBL" id="RSCL01000004">
    <property type="protein sequence ID" value="RUT07886.1"/>
    <property type="molecule type" value="Genomic_DNA"/>
</dbReference>
<sequence length="519" mass="57206">MNLYRFLLHSSWVAIALAFLFPTSIKNAEAKTLTAEQKSKVRETDRDNIKLKKEVAIIPQEAAKLGGIVSLSPAPSSPDNLPVPSTPPLPASPPELLFPTKAEEVQIRQNQAITLQQALEIARRNNPQLQTSLLELERSQALLRESQAALYPTIGINGSITNSKSASDQLSVDSGVAPPLSDKARTAFNGRAEVNYNIYTSGRRAASIRQAEEQLRIDELSVETRYQEIKLQVTSRYYDLQAADEQVRISSAATENASASLRDAQALERAGVGTRFDVLRSQVNFANAQQDLANARARQQISQRQLVALLNIPQTLNITTADRVEIAGLWNQKLEQTIIQAFQNRPELQQRLAERNIGEQRRKFALGQLGPQVALVASYDVLDQYNDNVGATDGYSVGVRANWNLFDGGAARAQAAQAKANIAIAESNFANQRNQIRFEVEQYYAQLQSNLDNVQTATGAVDQAVEALRLARLRFQAGVGTQTDVIAAENDLTRAQGNRITAILDYQPRVRKPTTFCLC</sequence>
<keyword evidence="3" id="KW-0813">Transport</keyword>